<dbReference type="EMBL" id="BAABWU010000002">
    <property type="protein sequence ID" value="GAA6195314.1"/>
    <property type="molecule type" value="Genomic_DNA"/>
</dbReference>
<feature type="transmembrane region" description="Helical" evidence="4">
    <location>
        <begin position="228"/>
        <end position="246"/>
    </location>
</feature>
<dbReference type="PROSITE" id="PS50125">
    <property type="entry name" value="GUANYLATE_CYCLASE_2"/>
    <property type="match status" value="1"/>
</dbReference>
<dbReference type="SUPFAM" id="SSF54292">
    <property type="entry name" value="2Fe-2S ferredoxin-like"/>
    <property type="match status" value="1"/>
</dbReference>
<dbReference type="InterPro" id="IPR036010">
    <property type="entry name" value="2Fe-2S_ferredoxin-like_sf"/>
</dbReference>
<dbReference type="SUPFAM" id="SSF55073">
    <property type="entry name" value="Nucleotide cyclase"/>
    <property type="match status" value="1"/>
</dbReference>
<name>A0ABQ0AHG4_9RHOB</name>
<keyword evidence="8" id="KW-1185">Reference proteome</keyword>
<feature type="domain" description="2Fe-2S ferredoxin-type" evidence="6">
    <location>
        <begin position="254"/>
        <end position="349"/>
    </location>
</feature>
<dbReference type="RefSeq" id="WP_353397202.1">
    <property type="nucleotide sequence ID" value="NZ_BAABWU010000002.1"/>
</dbReference>
<reference evidence="7 8" key="1">
    <citation type="submission" date="2024-04" db="EMBL/GenBank/DDBJ databases">
        <title>Draft genome sequence of Pseudophaeobacter arcticus NBRC 116598.</title>
        <authorList>
            <person name="Miyakawa T."/>
            <person name="Kusuya Y."/>
            <person name="Miura T."/>
        </authorList>
    </citation>
    <scope>NUCLEOTIDE SEQUENCE [LARGE SCALE GENOMIC DNA]</scope>
    <source>
        <strain evidence="7 8">SU-CL00105</strain>
    </source>
</reference>
<evidence type="ECO:0000259" key="6">
    <source>
        <dbReference type="PROSITE" id="PS51085"/>
    </source>
</evidence>
<evidence type="ECO:0000256" key="4">
    <source>
        <dbReference type="SAM" id="Phobius"/>
    </source>
</evidence>
<dbReference type="SMART" id="SM00044">
    <property type="entry name" value="CYCc"/>
    <property type="match status" value="1"/>
</dbReference>
<dbReference type="PROSITE" id="PS51085">
    <property type="entry name" value="2FE2S_FER_2"/>
    <property type="match status" value="1"/>
</dbReference>
<proteinExistence type="predicted"/>
<feature type="transmembrane region" description="Helical" evidence="4">
    <location>
        <begin position="20"/>
        <end position="40"/>
    </location>
</feature>
<dbReference type="InterPro" id="IPR029787">
    <property type="entry name" value="Nucleotide_cyclase"/>
</dbReference>
<dbReference type="InterPro" id="IPR001041">
    <property type="entry name" value="2Fe-2S_ferredoxin-type"/>
</dbReference>
<evidence type="ECO:0000313" key="7">
    <source>
        <dbReference type="EMBL" id="GAA6195314.1"/>
    </source>
</evidence>
<comment type="caution">
    <text evidence="7">The sequence shown here is derived from an EMBL/GenBank/DDBJ whole genome shotgun (WGS) entry which is preliminary data.</text>
</comment>
<comment type="subcellular location">
    <subcellularLocation>
        <location evidence="1">Cell membrane</location>
        <topology evidence="1">Multi-pass membrane protein</topology>
    </subcellularLocation>
</comment>
<accession>A0ABQ0AHG4</accession>
<evidence type="ECO:0000256" key="3">
    <source>
        <dbReference type="ARBA" id="ARBA00023136"/>
    </source>
</evidence>
<dbReference type="InterPro" id="IPR012675">
    <property type="entry name" value="Beta-grasp_dom_sf"/>
</dbReference>
<dbReference type="Pfam" id="PF00111">
    <property type="entry name" value="Fer2"/>
    <property type="match status" value="1"/>
</dbReference>
<keyword evidence="4" id="KW-1133">Transmembrane helix</keyword>
<evidence type="ECO:0000259" key="5">
    <source>
        <dbReference type="PROSITE" id="PS50125"/>
    </source>
</evidence>
<feature type="domain" description="Guanylate cyclase" evidence="5">
    <location>
        <begin position="366"/>
        <end position="497"/>
    </location>
</feature>
<keyword evidence="4" id="KW-0812">Transmembrane</keyword>
<feature type="transmembrane region" description="Helical" evidence="4">
    <location>
        <begin position="60"/>
        <end position="79"/>
    </location>
</feature>
<gene>
    <name evidence="7" type="primary">cyaC</name>
    <name evidence="7" type="ORF">NBRC116598_07580</name>
</gene>
<dbReference type="Gene3D" id="3.10.20.30">
    <property type="match status" value="1"/>
</dbReference>
<dbReference type="Gene3D" id="3.30.70.1230">
    <property type="entry name" value="Nucleotide cyclase"/>
    <property type="match status" value="1"/>
</dbReference>
<keyword evidence="3 4" id="KW-0472">Membrane</keyword>
<feature type="transmembrane region" description="Helical" evidence="4">
    <location>
        <begin position="168"/>
        <end position="188"/>
    </location>
</feature>
<feature type="transmembrane region" description="Helical" evidence="4">
    <location>
        <begin position="91"/>
        <end position="118"/>
    </location>
</feature>
<dbReference type="InterPro" id="IPR034804">
    <property type="entry name" value="SQR/QFR_C/D"/>
</dbReference>
<evidence type="ECO:0000256" key="1">
    <source>
        <dbReference type="ARBA" id="ARBA00004651"/>
    </source>
</evidence>
<protein>
    <submittedName>
        <fullName evidence="7">Adenylate cyclase CyaC</fullName>
    </submittedName>
</protein>
<organism evidence="7 8">
    <name type="scientific">Pseudophaeobacter arcticus</name>
    <dbReference type="NCBI Taxonomy" id="385492"/>
    <lineage>
        <taxon>Bacteria</taxon>
        <taxon>Pseudomonadati</taxon>
        <taxon>Pseudomonadota</taxon>
        <taxon>Alphaproteobacteria</taxon>
        <taxon>Rhodobacterales</taxon>
        <taxon>Paracoccaceae</taxon>
        <taxon>Pseudophaeobacter</taxon>
    </lineage>
</organism>
<evidence type="ECO:0000313" key="8">
    <source>
        <dbReference type="Proteomes" id="UP001441944"/>
    </source>
</evidence>
<dbReference type="SUPFAM" id="SSF81343">
    <property type="entry name" value="Fumarate reductase respiratory complex transmembrane subunits"/>
    <property type="match status" value="1"/>
</dbReference>
<dbReference type="PANTHER" id="PTHR43081:SF17">
    <property type="entry name" value="BLL5647 PROTEIN"/>
    <property type="match status" value="1"/>
</dbReference>
<sequence length="572" mass="63267">MTHVLWRGDLIQRSRTVSGVFLLTYAFLHFLNIAAGLVSADFMFQVQEFRRLLTGHPPGQILLFSALFTHFSLALWQVASRRTLRMSPAQALQLILGLLIPLQLIQHLIFTSYASSAYGLDDDMPSIILLMWNSPEIWQQYLLLLVVWVHGCIGLHMWLRITDWWSRLLPYMIGLAVLVPSLALAGLLTEGRRIWSVFIRPGNASVIRDSFNWPNNTAFARLYEIYDFAFWLFIALLSAAVLIFYLRRFIRKRKSLQIRYENGTQITIEHGLTLLEISQLNGLPHTSLCGGKGRCTTCRIEITKGLENLAPPSSAEARTLKAIKARDNVRLACQIRPTASLSIQRVYQAKGRRQVHSAQGVEKTIAVLFLDIRGFTARSAGLLPYDIVFLLNRFFDAIVPEITMAGGTVDKYMGDGLLALFEMNSPEQSAQAGITAAGNIGVALARFNRMLASEGEDPVRIGMGLHTGTVVLGEIGTTDNAPRTLIGSAVNAASRLEAKTKELGVELLISDSVVQAAGMVAPQAMLQDFSLRGVDHPVRALPVAQASTLEQLLSPLTDPEATTFAVATDQER</sequence>
<dbReference type="Proteomes" id="UP001441944">
    <property type="component" value="Unassembled WGS sequence"/>
</dbReference>
<dbReference type="CDD" id="cd00207">
    <property type="entry name" value="fer2"/>
    <property type="match status" value="1"/>
</dbReference>
<evidence type="ECO:0000256" key="2">
    <source>
        <dbReference type="ARBA" id="ARBA00022475"/>
    </source>
</evidence>
<dbReference type="CDD" id="cd07302">
    <property type="entry name" value="CHD"/>
    <property type="match status" value="1"/>
</dbReference>
<dbReference type="InterPro" id="IPR001054">
    <property type="entry name" value="A/G_cyclase"/>
</dbReference>
<dbReference type="PANTHER" id="PTHR43081">
    <property type="entry name" value="ADENYLATE CYCLASE, TERMINAL-DIFFERENTIATION SPECIFIC-RELATED"/>
    <property type="match status" value="1"/>
</dbReference>
<dbReference type="Pfam" id="PF00211">
    <property type="entry name" value="Guanylate_cyc"/>
    <property type="match status" value="1"/>
</dbReference>
<keyword evidence="2" id="KW-1003">Cell membrane</keyword>
<dbReference type="InterPro" id="IPR050697">
    <property type="entry name" value="Adenylyl/Guanylyl_Cyclase_3/4"/>
</dbReference>
<feature type="transmembrane region" description="Helical" evidence="4">
    <location>
        <begin position="138"/>
        <end position="159"/>
    </location>
</feature>